<evidence type="ECO:0000313" key="2">
    <source>
        <dbReference type="EMBL" id="MWN21461.1"/>
    </source>
</evidence>
<feature type="domain" description="Magnesium transporter MgtE intracellular" evidence="1">
    <location>
        <begin position="35"/>
        <end position="100"/>
    </location>
</feature>
<dbReference type="PANTHER" id="PTHR43773">
    <property type="entry name" value="MAGNESIUM TRANSPORTER MGTE"/>
    <property type="match status" value="1"/>
</dbReference>
<evidence type="ECO:0000313" key="3">
    <source>
        <dbReference type="Proteomes" id="UP000478636"/>
    </source>
</evidence>
<organism evidence="2 3">
    <name type="scientific">Leuconostoc lactis</name>
    <dbReference type="NCBI Taxonomy" id="1246"/>
    <lineage>
        <taxon>Bacteria</taxon>
        <taxon>Bacillati</taxon>
        <taxon>Bacillota</taxon>
        <taxon>Bacilli</taxon>
        <taxon>Lactobacillales</taxon>
        <taxon>Lactobacillaceae</taxon>
        <taxon>Leuconostoc</taxon>
    </lineage>
</organism>
<gene>
    <name evidence="2" type="ORF">GQS40_08410</name>
</gene>
<dbReference type="GO" id="GO:0016020">
    <property type="term" value="C:membrane"/>
    <property type="evidence" value="ECO:0007669"/>
    <property type="project" value="InterPro"/>
</dbReference>
<proteinExistence type="predicted"/>
<evidence type="ECO:0000259" key="1">
    <source>
        <dbReference type="Pfam" id="PF03448"/>
    </source>
</evidence>
<dbReference type="InterPro" id="IPR006668">
    <property type="entry name" value="Mg_transptr_MgtE_intracell_dom"/>
</dbReference>
<dbReference type="EMBL" id="WSZI01000014">
    <property type="protein sequence ID" value="MWN21461.1"/>
    <property type="molecule type" value="Genomic_DNA"/>
</dbReference>
<dbReference type="InterPro" id="IPR038076">
    <property type="entry name" value="MgtE_N_sf"/>
</dbReference>
<sequence>MSTEYLAVKEDLKVGEVMRLVKKQALEAESISYVSLPEQFRAVAWRLLPTDILAAVFDNLDVDEVDIAGLLAEMPPQRGAQILQEMYTDNAVDLLQEMPSVII</sequence>
<name>A0A6L7AGC8_LEULA</name>
<dbReference type="SUPFAM" id="SSF158791">
    <property type="entry name" value="MgtE N-terminal domain-like"/>
    <property type="match status" value="1"/>
</dbReference>
<dbReference type="GO" id="GO:0015095">
    <property type="term" value="F:magnesium ion transmembrane transporter activity"/>
    <property type="evidence" value="ECO:0007669"/>
    <property type="project" value="InterPro"/>
</dbReference>
<protein>
    <recommendedName>
        <fullName evidence="1">Magnesium transporter MgtE intracellular domain-containing protein</fullName>
    </recommendedName>
</protein>
<dbReference type="Gene3D" id="1.25.60.10">
    <property type="entry name" value="MgtE N-terminal domain-like"/>
    <property type="match status" value="1"/>
</dbReference>
<dbReference type="AlphaFoldDB" id="A0A6L7AGC8"/>
<dbReference type="PANTHER" id="PTHR43773:SF1">
    <property type="entry name" value="MAGNESIUM TRANSPORTER MGTE"/>
    <property type="match status" value="1"/>
</dbReference>
<dbReference type="Proteomes" id="UP000478636">
    <property type="component" value="Unassembled WGS sequence"/>
</dbReference>
<dbReference type="Pfam" id="PF03448">
    <property type="entry name" value="MgtE_N"/>
    <property type="match status" value="1"/>
</dbReference>
<reference evidence="2 3" key="1">
    <citation type="submission" date="2019-12" db="EMBL/GenBank/DDBJ databases">
        <title>Complete genome sequence of Leuconostoc lactis strain AVN1 provides insights into metabolic potential.</title>
        <authorList>
            <person name="Besrour N."/>
            <person name="Najjari A."/>
            <person name="Fhoula I."/>
            <person name="Jaballah S."/>
            <person name="Klibi N."/>
            <person name="Ouzari H.I."/>
        </authorList>
    </citation>
    <scope>NUCLEOTIDE SEQUENCE [LARGE SCALE GENOMIC DNA]</scope>
    <source>
        <strain evidence="2 3">AVN1</strain>
    </source>
</reference>
<dbReference type="InterPro" id="IPR006669">
    <property type="entry name" value="MgtE_transporter"/>
</dbReference>
<comment type="caution">
    <text evidence="2">The sequence shown here is derived from an EMBL/GenBank/DDBJ whole genome shotgun (WGS) entry which is preliminary data.</text>
</comment>
<accession>A0A6L7AGC8</accession>